<dbReference type="PANTHER" id="PTHR43104:SF4">
    <property type="entry name" value="L-2-HYDROXYGLUTARATE DEHYDROGENASE, MITOCHONDRIAL"/>
    <property type="match status" value="1"/>
</dbReference>
<evidence type="ECO:0000256" key="6">
    <source>
        <dbReference type="ARBA" id="ARBA00037941"/>
    </source>
</evidence>
<dbReference type="InterPro" id="IPR036188">
    <property type="entry name" value="FAD/NAD-bd_sf"/>
</dbReference>
<gene>
    <name evidence="10" type="ORF">CONCODRAFT_55743</name>
</gene>
<dbReference type="AlphaFoldDB" id="A0A137PDF2"/>
<dbReference type="Gene3D" id="3.50.50.60">
    <property type="entry name" value="FAD/NAD(P)-binding domain"/>
    <property type="match status" value="1"/>
</dbReference>
<keyword evidence="11" id="KW-1185">Reference proteome</keyword>
<keyword evidence="4" id="KW-0560">Oxidoreductase</keyword>
<dbReference type="OrthoDB" id="498204at2759"/>
<comment type="cofactor">
    <cofactor evidence="1">
        <name>FAD</name>
        <dbReference type="ChEBI" id="CHEBI:57692"/>
    </cofactor>
</comment>
<keyword evidence="2" id="KW-0285">Flavoprotein</keyword>
<protein>
    <recommendedName>
        <fullName evidence="8">L-2-hydroxyglutarate dehydrogenase, mitochondrial</fullName>
        <ecNumber evidence="7">1.1.99.2</ecNumber>
    </recommendedName>
</protein>
<dbReference type="Proteomes" id="UP000070444">
    <property type="component" value="Unassembled WGS sequence"/>
</dbReference>
<accession>A0A137PDF2</accession>
<dbReference type="Gene3D" id="3.30.9.10">
    <property type="entry name" value="D-Amino Acid Oxidase, subunit A, domain 2"/>
    <property type="match status" value="1"/>
</dbReference>
<dbReference type="EMBL" id="KQ964442">
    <property type="protein sequence ID" value="KXN73027.1"/>
    <property type="molecule type" value="Genomic_DNA"/>
</dbReference>
<evidence type="ECO:0000256" key="3">
    <source>
        <dbReference type="ARBA" id="ARBA00022827"/>
    </source>
</evidence>
<sequence length="425" mass="47422">MKLLSLSSQLSQPLKVSKLLVKPNYSRLYSIVANSQPDLKADHVVIGGGVVGLAVTNYLSQANNNTTTILLEKNGALGQETSSRNSEVIHGGFYYPNDSKKSKFCIEGKHLLYEFCNKYNVPYKKLGKWVVSQNAPSQLEYLNKLKLKGNELGIELEFVPTSKLDELEPNVNCAAALNSPSTGIIDSGEYINRLEYLINEREGAEITLNSEVIDIQRGNSNNTYLIQVRDPSSPESQYLIETSSIINCAGLYADKIANLILNNLLDETSRKKFNVPEFRYNYSKGQYFKYSSNQPLTQRLIYPVPDVNLTSLGIHLTLDLDGKVKFGPDLAIAESATDYSVNEKDLDKFYDATSLYMKNLDKTKFLPDYCGIRPKLVNLTGGYQDFIIRNEAEIGLKNVINLVAIESPGLTSSLAIGKWVREQLI</sequence>
<keyword evidence="3" id="KW-0274">FAD</keyword>
<evidence type="ECO:0000256" key="1">
    <source>
        <dbReference type="ARBA" id="ARBA00001974"/>
    </source>
</evidence>
<dbReference type="EC" id="1.1.99.2" evidence="7"/>
<dbReference type="SUPFAM" id="SSF51905">
    <property type="entry name" value="FAD/NAD(P)-binding domain"/>
    <property type="match status" value="1"/>
</dbReference>
<proteinExistence type="inferred from homology"/>
<comment type="catalytic activity">
    <reaction evidence="5">
        <text>(S)-2-hydroxyglutarate + A = 2-oxoglutarate + AH2</text>
        <dbReference type="Rhea" id="RHEA:21252"/>
        <dbReference type="ChEBI" id="CHEBI:13193"/>
        <dbReference type="ChEBI" id="CHEBI:16782"/>
        <dbReference type="ChEBI" id="CHEBI:16810"/>
        <dbReference type="ChEBI" id="CHEBI:17499"/>
        <dbReference type="EC" id="1.1.99.2"/>
    </reaction>
</comment>
<evidence type="ECO:0000259" key="9">
    <source>
        <dbReference type="Pfam" id="PF01266"/>
    </source>
</evidence>
<evidence type="ECO:0000256" key="7">
    <source>
        <dbReference type="ARBA" id="ARBA00038878"/>
    </source>
</evidence>
<dbReference type="InterPro" id="IPR006076">
    <property type="entry name" value="FAD-dep_OxRdtase"/>
</dbReference>
<feature type="domain" description="FAD dependent oxidoreductase" evidence="9">
    <location>
        <begin position="42"/>
        <end position="422"/>
    </location>
</feature>
<reference evidence="10 11" key="1">
    <citation type="journal article" date="2015" name="Genome Biol. Evol.">
        <title>Phylogenomic analyses indicate that early fungi evolved digesting cell walls of algal ancestors of land plants.</title>
        <authorList>
            <person name="Chang Y."/>
            <person name="Wang S."/>
            <person name="Sekimoto S."/>
            <person name="Aerts A.L."/>
            <person name="Choi C."/>
            <person name="Clum A."/>
            <person name="LaButti K.M."/>
            <person name="Lindquist E.A."/>
            <person name="Yee Ngan C."/>
            <person name="Ohm R.A."/>
            <person name="Salamov A.A."/>
            <person name="Grigoriev I.V."/>
            <person name="Spatafora J.W."/>
            <person name="Berbee M.L."/>
        </authorList>
    </citation>
    <scope>NUCLEOTIDE SEQUENCE [LARGE SCALE GENOMIC DNA]</scope>
    <source>
        <strain evidence="10 11">NRRL 28638</strain>
    </source>
</reference>
<evidence type="ECO:0000313" key="11">
    <source>
        <dbReference type="Proteomes" id="UP000070444"/>
    </source>
</evidence>
<dbReference type="OMA" id="GVHFTRM"/>
<comment type="similarity">
    <text evidence="6">Belongs to the L2HGDH family.</text>
</comment>
<dbReference type="GO" id="GO:0047545">
    <property type="term" value="F:(S)-2-hydroxyglutarate dehydrogenase activity"/>
    <property type="evidence" value="ECO:0007669"/>
    <property type="project" value="UniProtKB-EC"/>
</dbReference>
<name>A0A137PDF2_CONC2</name>
<dbReference type="Pfam" id="PF01266">
    <property type="entry name" value="DAO"/>
    <property type="match status" value="1"/>
</dbReference>
<evidence type="ECO:0000256" key="4">
    <source>
        <dbReference type="ARBA" id="ARBA00023002"/>
    </source>
</evidence>
<evidence type="ECO:0000256" key="2">
    <source>
        <dbReference type="ARBA" id="ARBA00022630"/>
    </source>
</evidence>
<evidence type="ECO:0000313" key="10">
    <source>
        <dbReference type="EMBL" id="KXN73027.1"/>
    </source>
</evidence>
<dbReference type="PANTHER" id="PTHR43104">
    <property type="entry name" value="L-2-HYDROXYGLUTARATE DEHYDROGENASE, MITOCHONDRIAL"/>
    <property type="match status" value="1"/>
</dbReference>
<organism evidence="10 11">
    <name type="scientific">Conidiobolus coronatus (strain ATCC 28846 / CBS 209.66 / NRRL 28638)</name>
    <name type="common">Delacroixia coronata</name>
    <dbReference type="NCBI Taxonomy" id="796925"/>
    <lineage>
        <taxon>Eukaryota</taxon>
        <taxon>Fungi</taxon>
        <taxon>Fungi incertae sedis</taxon>
        <taxon>Zoopagomycota</taxon>
        <taxon>Entomophthoromycotina</taxon>
        <taxon>Entomophthoromycetes</taxon>
        <taxon>Entomophthorales</taxon>
        <taxon>Ancylistaceae</taxon>
        <taxon>Conidiobolus</taxon>
    </lineage>
</organism>
<evidence type="ECO:0000256" key="5">
    <source>
        <dbReference type="ARBA" id="ARBA00036066"/>
    </source>
</evidence>
<evidence type="ECO:0000256" key="8">
    <source>
        <dbReference type="ARBA" id="ARBA00041137"/>
    </source>
</evidence>
<dbReference type="STRING" id="796925.A0A137PDF2"/>